<evidence type="ECO:0000313" key="1">
    <source>
        <dbReference type="EMBL" id="SDO42934.1"/>
    </source>
</evidence>
<evidence type="ECO:0000313" key="2">
    <source>
        <dbReference type="Proteomes" id="UP000199691"/>
    </source>
</evidence>
<dbReference type="SUPFAM" id="SSF50370">
    <property type="entry name" value="Ricin B-like lectins"/>
    <property type="match status" value="1"/>
</dbReference>
<protein>
    <submittedName>
        <fullName evidence="1">Uncharacterized protein</fullName>
    </submittedName>
</protein>
<dbReference type="STRING" id="641025.SAMN05421507_102502"/>
<dbReference type="Proteomes" id="UP000199691">
    <property type="component" value="Unassembled WGS sequence"/>
</dbReference>
<gene>
    <name evidence="1" type="ORF">SAMN05421507_102502</name>
</gene>
<keyword evidence="2" id="KW-1185">Reference proteome</keyword>
<dbReference type="EMBL" id="FNIX01000002">
    <property type="protein sequence ID" value="SDO42934.1"/>
    <property type="molecule type" value="Genomic_DNA"/>
</dbReference>
<sequence length="60" mass="6604">MHYGPSTGSGFCGQYDDQFWSIGSSGMIQNLFSGNCLATHGAEVFTSTCNSNYADQRWNR</sequence>
<proteinExistence type="predicted"/>
<dbReference type="InterPro" id="IPR035992">
    <property type="entry name" value="Ricin_B-like_lectins"/>
</dbReference>
<name>A0A1H0JH26_9PSEU</name>
<dbReference type="PROSITE" id="PS50231">
    <property type="entry name" value="RICIN_B_LECTIN"/>
    <property type="match status" value="1"/>
</dbReference>
<dbReference type="Gene3D" id="2.80.10.50">
    <property type="match status" value="1"/>
</dbReference>
<accession>A0A1H0JH26</accession>
<reference evidence="2" key="1">
    <citation type="submission" date="2016-10" db="EMBL/GenBank/DDBJ databases">
        <authorList>
            <person name="Varghese N."/>
            <person name="Submissions S."/>
        </authorList>
    </citation>
    <scope>NUCLEOTIDE SEQUENCE [LARGE SCALE GENOMIC DNA]</scope>
    <source>
        <strain evidence="2">CGMCC 4.6609</strain>
    </source>
</reference>
<organism evidence="1 2">
    <name type="scientific">Lentzea jiangxiensis</name>
    <dbReference type="NCBI Taxonomy" id="641025"/>
    <lineage>
        <taxon>Bacteria</taxon>
        <taxon>Bacillati</taxon>
        <taxon>Actinomycetota</taxon>
        <taxon>Actinomycetes</taxon>
        <taxon>Pseudonocardiales</taxon>
        <taxon>Pseudonocardiaceae</taxon>
        <taxon>Lentzea</taxon>
    </lineage>
</organism>
<dbReference type="AlphaFoldDB" id="A0A1H0JH26"/>